<dbReference type="EMBL" id="LR796625">
    <property type="protein sequence ID" value="CAB4155164.1"/>
    <property type="molecule type" value="Genomic_DNA"/>
</dbReference>
<evidence type="ECO:0000313" key="4">
    <source>
        <dbReference type="EMBL" id="CAB4197877.1"/>
    </source>
</evidence>
<name>A0A6J5NIF8_9CAUD</name>
<proteinExistence type="predicted"/>
<organism evidence="2">
    <name type="scientific">uncultured Caudovirales phage</name>
    <dbReference type="NCBI Taxonomy" id="2100421"/>
    <lineage>
        <taxon>Viruses</taxon>
        <taxon>Duplodnaviria</taxon>
        <taxon>Heunggongvirae</taxon>
        <taxon>Uroviricota</taxon>
        <taxon>Caudoviricetes</taxon>
        <taxon>Peduoviridae</taxon>
        <taxon>Maltschvirus</taxon>
        <taxon>Maltschvirus maltsch</taxon>
    </lineage>
</organism>
<gene>
    <name evidence="4" type="ORF">UFOVP1307_36</name>
    <name evidence="2" type="ORF">UFOVP651_86</name>
    <name evidence="3" type="ORF">UFOVP902_165</name>
</gene>
<reference evidence="2" key="1">
    <citation type="submission" date="2020-04" db="EMBL/GenBank/DDBJ databases">
        <authorList>
            <person name="Chiriac C."/>
            <person name="Salcher M."/>
            <person name="Ghai R."/>
            <person name="Kavagutti S V."/>
        </authorList>
    </citation>
    <scope>NUCLEOTIDE SEQUENCE</scope>
</reference>
<dbReference type="SUPFAM" id="SSF109604">
    <property type="entry name" value="HD-domain/PDEase-like"/>
    <property type="match status" value="1"/>
</dbReference>
<protein>
    <submittedName>
        <fullName evidence="2">HDc domain containing protein</fullName>
    </submittedName>
</protein>
<sequence>MLEAEKIKSNWERYRGLVNDFFPSRKDALNKMYDELEERMVFMPASSMEHFHNAFAGGYVDHVLRVMDCALTLHNTWTVMGADMSGYTEEELLFAAMHHDLGKAGFPGDGNEVYQVETSDWHRKNQGKLYKTNAAIPFAMVPDLSIWLLQEYDVKMSWTEYQAIKIHDGMYDDANKPYFVSRSPQAKLKTNLPIILHHADHMASTIEYERWRKFKNGTPAPVVEKSKATKSNGLKNLAESNPDVEQALTDISGIFSAFND</sequence>
<evidence type="ECO:0000313" key="2">
    <source>
        <dbReference type="EMBL" id="CAB4155164.1"/>
    </source>
</evidence>
<dbReference type="EMBL" id="LR797270">
    <property type="protein sequence ID" value="CAB4197877.1"/>
    <property type="molecule type" value="Genomic_DNA"/>
</dbReference>
<dbReference type="EMBL" id="LR796859">
    <property type="protein sequence ID" value="CAB4171007.1"/>
    <property type="molecule type" value="Genomic_DNA"/>
</dbReference>
<accession>A0A6J5NIF8</accession>
<dbReference type="Gene3D" id="1.10.3210.10">
    <property type="entry name" value="Hypothetical protein af1432"/>
    <property type="match status" value="1"/>
</dbReference>
<evidence type="ECO:0000259" key="1">
    <source>
        <dbReference type="SMART" id="SM00471"/>
    </source>
</evidence>
<dbReference type="InterPro" id="IPR003607">
    <property type="entry name" value="HD/PDEase_dom"/>
</dbReference>
<evidence type="ECO:0000313" key="3">
    <source>
        <dbReference type="EMBL" id="CAB4171007.1"/>
    </source>
</evidence>
<dbReference type="SMART" id="SM00471">
    <property type="entry name" value="HDc"/>
    <property type="match status" value="1"/>
</dbReference>
<feature type="domain" description="HD/PDEase" evidence="1">
    <location>
        <begin position="55"/>
        <end position="214"/>
    </location>
</feature>
<dbReference type="CDD" id="cd00077">
    <property type="entry name" value="HDc"/>
    <property type="match status" value="1"/>
</dbReference>